<evidence type="ECO:0000313" key="2">
    <source>
        <dbReference type="EMBL" id="MEC3877200.1"/>
    </source>
</evidence>
<dbReference type="SUPFAM" id="SSF55729">
    <property type="entry name" value="Acyl-CoA N-acyltransferases (Nat)"/>
    <property type="match status" value="1"/>
</dbReference>
<accession>A0ABU6HW11</accession>
<name>A0ABU6HW11_9FLAO</name>
<keyword evidence="2" id="KW-0012">Acyltransferase</keyword>
<protein>
    <submittedName>
        <fullName evidence="2">GNAT family N-acetyltransferase</fullName>
        <ecNumber evidence="2">2.3.1.-</ecNumber>
    </submittedName>
</protein>
<dbReference type="PROSITE" id="PS51186">
    <property type="entry name" value="GNAT"/>
    <property type="match status" value="1"/>
</dbReference>
<dbReference type="PANTHER" id="PTHR43415:SF3">
    <property type="entry name" value="GNAT-FAMILY ACETYLTRANSFERASE"/>
    <property type="match status" value="1"/>
</dbReference>
<dbReference type="EMBL" id="JAYLAA010000050">
    <property type="protein sequence ID" value="MEC3877200.1"/>
    <property type="molecule type" value="Genomic_DNA"/>
</dbReference>
<dbReference type="InterPro" id="IPR008894">
    <property type="entry name" value="QdtA_cupin_dom"/>
</dbReference>
<keyword evidence="2" id="KW-0808">Transferase</keyword>
<dbReference type="Pfam" id="PF05523">
    <property type="entry name" value="FdtA"/>
    <property type="match status" value="1"/>
</dbReference>
<dbReference type="Pfam" id="PF13302">
    <property type="entry name" value="Acetyltransf_3"/>
    <property type="match status" value="1"/>
</dbReference>
<dbReference type="InterPro" id="IPR000182">
    <property type="entry name" value="GNAT_dom"/>
</dbReference>
<dbReference type="InterPro" id="IPR016181">
    <property type="entry name" value="Acyl_CoA_acyltransferase"/>
</dbReference>
<feature type="domain" description="N-acetyltransferase" evidence="1">
    <location>
        <begin position="136"/>
        <end position="286"/>
    </location>
</feature>
<dbReference type="Proteomes" id="UP001348397">
    <property type="component" value="Unassembled WGS sequence"/>
</dbReference>
<dbReference type="RefSeq" id="WP_326321883.1">
    <property type="nucleotide sequence ID" value="NZ_JAYLAA010000050.1"/>
</dbReference>
<keyword evidence="3" id="KW-1185">Reference proteome</keyword>
<organism evidence="2 3">
    <name type="scientific">Chryseobacterium salviniae</name>
    <dbReference type="NCBI Taxonomy" id="3101750"/>
    <lineage>
        <taxon>Bacteria</taxon>
        <taxon>Pseudomonadati</taxon>
        <taxon>Bacteroidota</taxon>
        <taxon>Flavobacteriia</taxon>
        <taxon>Flavobacteriales</taxon>
        <taxon>Weeksellaceae</taxon>
        <taxon>Chryseobacterium group</taxon>
        <taxon>Chryseobacterium</taxon>
    </lineage>
</organism>
<dbReference type="Gene3D" id="3.40.630.30">
    <property type="match status" value="1"/>
</dbReference>
<dbReference type="Gene3D" id="2.60.120.10">
    <property type="entry name" value="Jelly Rolls"/>
    <property type="match status" value="1"/>
</dbReference>
<proteinExistence type="predicted"/>
<dbReference type="InterPro" id="IPR014710">
    <property type="entry name" value="RmlC-like_jellyroll"/>
</dbReference>
<dbReference type="InterPro" id="IPR011051">
    <property type="entry name" value="RmlC_Cupin_sf"/>
</dbReference>
<evidence type="ECO:0000313" key="3">
    <source>
        <dbReference type="Proteomes" id="UP001348397"/>
    </source>
</evidence>
<sequence length="288" mass="33804">MDVQYFHLDKIGNSSLGFITVAENSKNIPFDIKRAYWTYYTPQDVMRGGHAHKKLEQIIFAVSGIIEFNTEDQKGNRAVFVLDNPSKGLYIPRLIWRDIKFSHNAVLLCLASELYDENDYFRTYEDFKLYEEEPVLTLTDYNEEVLEKSWNWLNDPEIKKLTNSPDFTREDQKKWFSTLCDNSNYYIKGISFNNKTIGAAGLKKINKDNNDAEYFGYIGEKQFWGKGLSRHILSEIVSVAKKEFKLNSIYLNVIPENTRAIRAYENFGFRIDRIEENNIRMTLTLSWK</sequence>
<evidence type="ECO:0000259" key="1">
    <source>
        <dbReference type="PROSITE" id="PS51186"/>
    </source>
</evidence>
<dbReference type="SUPFAM" id="SSF51182">
    <property type="entry name" value="RmlC-like cupins"/>
    <property type="match status" value="1"/>
</dbReference>
<gene>
    <name evidence="2" type="ORF">SOP96_15910</name>
</gene>
<dbReference type="EC" id="2.3.1.-" evidence="2"/>
<reference evidence="2 3" key="1">
    <citation type="submission" date="2024-01" db="EMBL/GenBank/DDBJ databases">
        <title>Chryseobacterium sp. T9W2-O.</title>
        <authorList>
            <person name="Maltman C."/>
        </authorList>
    </citation>
    <scope>NUCLEOTIDE SEQUENCE [LARGE SCALE GENOMIC DNA]</scope>
    <source>
        <strain evidence="2 3">T9W2-O</strain>
    </source>
</reference>
<comment type="caution">
    <text evidence="2">The sequence shown here is derived from an EMBL/GenBank/DDBJ whole genome shotgun (WGS) entry which is preliminary data.</text>
</comment>
<dbReference type="GO" id="GO:0016746">
    <property type="term" value="F:acyltransferase activity"/>
    <property type="evidence" value="ECO:0007669"/>
    <property type="project" value="UniProtKB-KW"/>
</dbReference>
<dbReference type="CDD" id="cd20292">
    <property type="entry name" value="cupin_QdtA-like"/>
    <property type="match status" value="1"/>
</dbReference>
<dbReference type="PANTHER" id="PTHR43415">
    <property type="entry name" value="SPERMIDINE N(1)-ACETYLTRANSFERASE"/>
    <property type="match status" value="1"/>
</dbReference>